<feature type="transmembrane region" description="Helical" evidence="1">
    <location>
        <begin position="166"/>
        <end position="187"/>
    </location>
</feature>
<dbReference type="Proteomes" id="UP001157974">
    <property type="component" value="Unassembled WGS sequence"/>
</dbReference>
<accession>A0AAV8UIY8</accession>
<feature type="transmembrane region" description="Helical" evidence="1">
    <location>
        <begin position="137"/>
        <end position="154"/>
    </location>
</feature>
<evidence type="ECO:0008006" key="4">
    <source>
        <dbReference type="Google" id="ProtNLM"/>
    </source>
</evidence>
<protein>
    <recommendedName>
        <fullName evidence="4">Autophagy-related protein 9</fullName>
    </recommendedName>
</protein>
<gene>
    <name evidence="2" type="ORF">NDN08_007155</name>
</gene>
<feature type="transmembrane region" description="Helical" evidence="1">
    <location>
        <begin position="86"/>
        <end position="108"/>
    </location>
</feature>
<sequence>MDTAGVWLTPPPQTEEEELDQLTLCIRDYCGEIDLKILGKREDLTATPEVGTAVTPEVKAMLMSKVDELEQRTVVPKVLHRVLHGFLDLIVSNVLRVTYMILSFFRWIGSCFGGSSKSSDSTDVFDLDALDNFYTELLTWGTAAVSVAYAIVLLKSLLAGTPRRSLVIVIIFAAVMGSLVLLLFMYARGKALETSFIKYAKTLLINQIGIFEMRTAQLVSQPLPQGQNRVINGYINSVEICLRFAVSQIKHYAFLAPLDRVLFVGGRHLSDLNSLSNYDVRLGKAVQTMEFLRERFMDAHILGAIAGASKRKKIPAELATN</sequence>
<dbReference type="AlphaFoldDB" id="A0AAV8UIY8"/>
<dbReference type="EMBL" id="JAMWBK010000011">
    <property type="protein sequence ID" value="KAJ8901307.1"/>
    <property type="molecule type" value="Genomic_DNA"/>
</dbReference>
<evidence type="ECO:0000256" key="1">
    <source>
        <dbReference type="SAM" id="Phobius"/>
    </source>
</evidence>
<reference evidence="2 3" key="1">
    <citation type="journal article" date="2023" name="Nat. Commun.">
        <title>Origin of minicircular mitochondrial genomes in red algae.</title>
        <authorList>
            <person name="Lee Y."/>
            <person name="Cho C.H."/>
            <person name="Lee Y.M."/>
            <person name="Park S.I."/>
            <person name="Yang J.H."/>
            <person name="West J.A."/>
            <person name="Bhattacharya D."/>
            <person name="Yoon H.S."/>
        </authorList>
    </citation>
    <scope>NUCLEOTIDE SEQUENCE [LARGE SCALE GENOMIC DNA]</scope>
    <source>
        <strain evidence="2 3">CCMP1338</strain>
        <tissue evidence="2">Whole cell</tissue>
    </source>
</reference>
<keyword evidence="1" id="KW-0812">Transmembrane</keyword>
<keyword evidence="1" id="KW-1133">Transmembrane helix</keyword>
<keyword evidence="1" id="KW-0472">Membrane</keyword>
<organism evidence="2 3">
    <name type="scientific">Rhodosorus marinus</name>
    <dbReference type="NCBI Taxonomy" id="101924"/>
    <lineage>
        <taxon>Eukaryota</taxon>
        <taxon>Rhodophyta</taxon>
        <taxon>Stylonematophyceae</taxon>
        <taxon>Stylonematales</taxon>
        <taxon>Stylonemataceae</taxon>
        <taxon>Rhodosorus</taxon>
    </lineage>
</organism>
<evidence type="ECO:0000313" key="3">
    <source>
        <dbReference type="Proteomes" id="UP001157974"/>
    </source>
</evidence>
<name>A0AAV8UIY8_9RHOD</name>
<keyword evidence="3" id="KW-1185">Reference proteome</keyword>
<evidence type="ECO:0000313" key="2">
    <source>
        <dbReference type="EMBL" id="KAJ8901307.1"/>
    </source>
</evidence>
<comment type="caution">
    <text evidence="2">The sequence shown here is derived from an EMBL/GenBank/DDBJ whole genome shotgun (WGS) entry which is preliminary data.</text>
</comment>
<proteinExistence type="predicted"/>